<sequence length="143" mass="15164">MALVEDRVRQGLPPGSVVSVTGLPVTPAIQAARERGALKRSPMFSEITEHGIRWADGSEQRADVILWCTGFRSSLDHLAPLQLREASGGILMTGRLATQVAKDPRIHLVGYGPSASTIGANRAGGAAARELKTFLDVPVNLGK</sequence>
<accession>A0A0T7GWA4</accession>
<protein>
    <submittedName>
        <fullName evidence="1">Uncharacterized protein</fullName>
    </submittedName>
</protein>
<dbReference type="RefSeq" id="WP_245290032.1">
    <property type="nucleotide sequence ID" value="NZ_CCRK01000010.1"/>
</dbReference>
<dbReference type="AlphaFoldDB" id="A0A0T7GWA4"/>
<organism evidence="1 2">
    <name type="scientific">Neorhizobium galegae bv. officinalis</name>
    <dbReference type="NCBI Taxonomy" id="323656"/>
    <lineage>
        <taxon>Bacteria</taxon>
        <taxon>Pseudomonadati</taxon>
        <taxon>Pseudomonadota</taxon>
        <taxon>Alphaproteobacteria</taxon>
        <taxon>Hyphomicrobiales</taxon>
        <taxon>Rhizobiaceae</taxon>
        <taxon>Rhizobium/Agrobacterium group</taxon>
        <taxon>Neorhizobium</taxon>
    </lineage>
</organism>
<dbReference type="Proteomes" id="UP000039660">
    <property type="component" value="Unassembled WGS sequence"/>
</dbReference>
<dbReference type="EMBL" id="CCRK01000010">
    <property type="protein sequence ID" value="CDZ51523.1"/>
    <property type="molecule type" value="Genomic_DNA"/>
</dbReference>
<name>A0A0T7GWA4_NEOGA</name>
<gene>
    <name evidence="1" type="ORF">NGAL_HAMBI1189_40190</name>
</gene>
<evidence type="ECO:0000313" key="1">
    <source>
        <dbReference type="EMBL" id="CDZ51523.1"/>
    </source>
</evidence>
<dbReference type="SUPFAM" id="SSF51905">
    <property type="entry name" value="FAD/NAD(P)-binding domain"/>
    <property type="match status" value="1"/>
</dbReference>
<reference evidence="1 2" key="1">
    <citation type="submission" date="2014-08" db="EMBL/GenBank/DDBJ databases">
        <authorList>
            <person name="Chen Y.-H."/>
        </authorList>
    </citation>
    <scope>NUCLEOTIDE SEQUENCE [LARGE SCALE GENOMIC DNA]</scope>
</reference>
<proteinExistence type="predicted"/>
<dbReference type="Gene3D" id="3.50.50.60">
    <property type="entry name" value="FAD/NAD(P)-binding domain"/>
    <property type="match status" value="1"/>
</dbReference>
<dbReference type="InterPro" id="IPR036188">
    <property type="entry name" value="FAD/NAD-bd_sf"/>
</dbReference>
<evidence type="ECO:0000313" key="2">
    <source>
        <dbReference type="Proteomes" id="UP000039660"/>
    </source>
</evidence>